<name>C8CHK1_9VIRU</name>
<organism evidence="1 2">
    <name type="scientific">Thermus virus P23-77</name>
    <dbReference type="NCBI Taxonomy" id="1714272"/>
    <lineage>
        <taxon>Viruses</taxon>
        <taxon>Singelaviria</taxon>
        <taxon>Helvetiavirae</taxon>
        <taxon>Dividoviricota</taxon>
        <taxon>Laserviricetes</taxon>
        <taxon>Halopanivirales</taxon>
        <taxon>Matsushitaviridae</taxon>
        <taxon>Hukuchivirus</taxon>
        <taxon>Hukuchivirus P2377</taxon>
    </lineage>
</organism>
<proteinExistence type="predicted"/>
<dbReference type="Proteomes" id="UP000000958">
    <property type="component" value="Segment"/>
</dbReference>
<keyword evidence="2" id="KW-1185">Reference proteome</keyword>
<protein>
    <submittedName>
        <fullName evidence="1">Uncharacterized protein</fullName>
    </submittedName>
</protein>
<dbReference type="EMBL" id="GQ403789">
    <property type="protein sequence ID" value="ACV05029.1"/>
    <property type="molecule type" value="Genomic_DNA"/>
</dbReference>
<dbReference type="GeneID" id="11468026"/>
<dbReference type="RefSeq" id="YP_003169709.1">
    <property type="nucleotide sequence ID" value="NC_013197.1"/>
</dbReference>
<evidence type="ECO:0000313" key="2">
    <source>
        <dbReference type="Proteomes" id="UP000000958"/>
    </source>
</evidence>
<sequence>MRLDRLNLANLRDVFRDMVQEALENPGQLVRLALPTSPSDGVQIFLRLEGGTLYLAIRRPGGREDPREVQALAKEMGLEIRNGPYRVEVPRSQPAGPFKKTRAFLVAECDLSPAVWGNRGSMGAA</sequence>
<dbReference type="KEGG" id="vg:11468026"/>
<reference evidence="1 2" key="1">
    <citation type="journal article" date="2009" name="J. Virol.">
        <title>The closest relatives of icosahedral viruses of thermophilic bacteria are among viruses and plasmids of the halophilic archaea.</title>
        <authorList>
            <person name="Jalasvuori M."/>
            <person name="Jaatinen S.T."/>
            <person name="Laurinavicius S."/>
            <person name="Ahola-Iivarinen E."/>
            <person name="Kalkkinen N."/>
            <person name="Bamford D.H."/>
            <person name="Bamford J.K."/>
        </authorList>
    </citation>
    <scope>NUCLEOTIDE SEQUENCE</scope>
</reference>
<evidence type="ECO:0000313" key="1">
    <source>
        <dbReference type="EMBL" id="ACV05029.1"/>
    </source>
</evidence>
<accession>C8CHK1</accession>
<dbReference type="OrthoDB" id="37522at10239"/>